<dbReference type="GO" id="GO:0008168">
    <property type="term" value="F:methyltransferase activity"/>
    <property type="evidence" value="ECO:0007669"/>
    <property type="project" value="UniProtKB-KW"/>
</dbReference>
<organism evidence="4 5">
    <name type="scientific">Symbiodinium necroappetens</name>
    <dbReference type="NCBI Taxonomy" id="1628268"/>
    <lineage>
        <taxon>Eukaryota</taxon>
        <taxon>Sar</taxon>
        <taxon>Alveolata</taxon>
        <taxon>Dinophyceae</taxon>
        <taxon>Suessiales</taxon>
        <taxon>Symbiodiniaceae</taxon>
        <taxon>Symbiodinium</taxon>
    </lineage>
</organism>
<feature type="domain" description="Endonuclease/exonuclease/phosphatase" evidence="3">
    <location>
        <begin position="616"/>
        <end position="824"/>
    </location>
</feature>
<dbReference type="GO" id="GO:0032259">
    <property type="term" value="P:methylation"/>
    <property type="evidence" value="ECO:0007669"/>
    <property type="project" value="UniProtKB-KW"/>
</dbReference>
<dbReference type="OrthoDB" id="411914at2759"/>
<dbReference type="Gene3D" id="3.60.10.10">
    <property type="entry name" value="Endonuclease/exonuclease/phosphatase"/>
    <property type="match status" value="1"/>
</dbReference>
<dbReference type="InterPro" id="IPR005135">
    <property type="entry name" value="Endo/exonuclease/phosphatase"/>
</dbReference>
<dbReference type="SUPFAM" id="SSF56219">
    <property type="entry name" value="DNase I-like"/>
    <property type="match status" value="1"/>
</dbReference>
<dbReference type="EMBL" id="CAJNJA010030134">
    <property type="protein sequence ID" value="CAE7638604.1"/>
    <property type="molecule type" value="Genomic_DNA"/>
</dbReference>
<dbReference type="SUPFAM" id="SSF56672">
    <property type="entry name" value="DNA/RNA polymerases"/>
    <property type="match status" value="1"/>
</dbReference>
<comment type="caution">
    <text evidence="4">The sequence shown here is derived from an EMBL/GenBank/DDBJ whole genome shotgun (WGS) entry which is preliminary data.</text>
</comment>
<evidence type="ECO:0000256" key="1">
    <source>
        <dbReference type="ARBA" id="ARBA00022603"/>
    </source>
</evidence>
<dbReference type="InterPro" id="IPR001525">
    <property type="entry name" value="C5_MeTfrase"/>
</dbReference>
<dbReference type="Gene3D" id="3.40.50.150">
    <property type="entry name" value="Vaccinia Virus protein VP39"/>
    <property type="match status" value="1"/>
</dbReference>
<keyword evidence="2" id="KW-0808">Transferase</keyword>
<dbReference type="PANTHER" id="PTHR19446">
    <property type="entry name" value="REVERSE TRANSCRIPTASES"/>
    <property type="match status" value="1"/>
</dbReference>
<evidence type="ECO:0000313" key="5">
    <source>
        <dbReference type="Proteomes" id="UP000601435"/>
    </source>
</evidence>
<gene>
    <name evidence="4" type="ORF">SNEC2469_LOCUS18030</name>
</gene>
<evidence type="ECO:0000259" key="3">
    <source>
        <dbReference type="Pfam" id="PF03372"/>
    </source>
</evidence>
<reference evidence="4" key="1">
    <citation type="submission" date="2021-02" db="EMBL/GenBank/DDBJ databases">
        <authorList>
            <person name="Dougan E. K."/>
            <person name="Rhodes N."/>
            <person name="Thang M."/>
            <person name="Chan C."/>
        </authorList>
    </citation>
    <scope>NUCLEOTIDE SEQUENCE</scope>
</reference>
<evidence type="ECO:0000256" key="2">
    <source>
        <dbReference type="ARBA" id="ARBA00022679"/>
    </source>
</evidence>
<name>A0A812VFR9_9DINO</name>
<dbReference type="InterPro" id="IPR043502">
    <property type="entry name" value="DNA/RNA_pol_sf"/>
</dbReference>
<keyword evidence="5" id="KW-1185">Reference proteome</keyword>
<dbReference type="InterPro" id="IPR036691">
    <property type="entry name" value="Endo/exonu/phosph_ase_sf"/>
</dbReference>
<keyword evidence="1" id="KW-0489">Methyltransferase</keyword>
<dbReference type="SUPFAM" id="SSF53335">
    <property type="entry name" value="S-adenosyl-L-methionine-dependent methyltransferases"/>
    <property type="match status" value="1"/>
</dbReference>
<accession>A0A812VFR9</accession>
<sequence>MDVFRNLAAADTLAAKKDQLVSRGWVVSREVEALQPDEVFNVCLRVERLDTTRHGTAEIVNLKLPQGFDDDPPHRTPQCTGEKVQIDYTAVKQRLLVDQVYMVVGAQVRTRNGVKYLRMPGTVESAACILLPSRADEIVGIAELFCGGVSSWSRAARQLPAYPVIRVDHCGMSISTTLLNEPSEILYSEAADQSHFSVFWGQSLDLRWTSALNHGNVEFLCASPPCNTWKGHGSRQGLLDSAEAEAWWELVMIARFTQRRAVLIEASLNFASHMDASTMTSLMKWAGYSLIWKGVLDSKQMVATDSPRYFLIYWNAADQPSAGTPLRLLRLGSRMPVPCEDCLWRNMTPDLFASTAVNQEMMAKVTSRELLPVNQRHWAGSALHLRLVNQHQPMPPIPASYNRVLHKPWPSLAKRGMHLPLTEQDGKLRLLNMWEVAKALGLPGDLILPEPPCDASLILSQALAPSQALLVLASAIGHRQEKPLAEDTLLVYMDAGLRDLRKGWMSFDLLKPFCRGGWATLVQQGAEAETGPDGRLRSRLARLQQQLDILVHGRPGREPPFRDNSSLLRQHILCNWMWYCGIRVGEAQNPGPPGQMRISGLNVQSLNAFVDDKRMLSGDAEVVVFSETSATTFVEQKAVKQAHSAGRHMHFGKPVPKRSFVDCRDCNTKGKAQGVAILSSCPLRRPCQDWSEESWNTSRVTDCFLVTQAGLVRLFAVYGFHQGHEDYELRNEGLFREVMQRASSLQLPAVVVGDFNCDLQSLAVWADMDFHGWKDAALLQATWDGQPPGMTYKESSRLDYVVFNRAASAAFQGMYLSAQPETDHKSVTAIFDWSAIPSHGLHHCMPLDMAKLQLPQQAVLQADPPFSALAKLDAALQNEDVHKSWDLFCTTFEETMDILHTSHSGRPMPQAFRGRGHAALVKKTPAHIPVKKARSGEFQPSGDESTIQLRQRVRQIRRMETFLAQQKRLEVELLPPEARLKLDMEVRDDFPLQIPDSLTVASMISDIKECEVFADNWKQGGSLFYKAAKPPGRPKVDSLDIPSHHRITVARARQKGPTVCRMMDDDLQCIRVGSIWKQGSATAKVVSVKEGKVSVRKLSGNIISGDVVQLIPTANPSMILHQAKDYWTQFWNCKRDRGPSDHTFLEALQCLPNLSDTHTNFEMADLEWALSSLATAKARGMDSFSNYELKYLPQQLRPRLLKLLNLFTSQADWPPGICKARMALLYKSDQLGDISTTRPITILAPVFRHWAKLVTRKMLKHIHSSLPPTLFGSVPGRSTNDMIGIIQTKLEQALLGHQDLYGISLDFSKAYNTLPRADMGRTNPINGGISRGDPEKAFSAVDAINKLAGRLQQQGLSLGTSKNFASLGVNFQTAGQPSTELRKTQIINRCIFPLIFYGCNTWRSGKDFIREVRAKCNHAVWGKKQYHLHYLAPLFTGMHYEPMIYIAKYRFSALLRFFARHPHLAMEVWDQSITSASYFRTRTKGTISIFQNQLSTLDWELHADGTCVTAQGWTFSIWKITSAQFMECVQQSWEQSLLQHLQQKQNLEDLSSFSSDFSQFPPQEDKCLEGFMRKVRLGGLFPYKRRNHVTLQEDKHWMLYPTHNWCTFPDKLPEDTFSLMVLLLIRGTPEPSCARGLSPSELQAVNAVVAMSEQCTIFCDNEAVVKRVRQILAGSLPDTTLIQHADRDLLKTTSLLLQNKHVGQVEIQWMKAHRLYFEAVGTHDLWCIHHNNKADEAAKAAGKQVPLELLHAQRNLLKRIHSDVRVRSDAAFILRKVMDEFLDT</sequence>
<evidence type="ECO:0000313" key="4">
    <source>
        <dbReference type="EMBL" id="CAE7638604.1"/>
    </source>
</evidence>
<dbReference type="Proteomes" id="UP000601435">
    <property type="component" value="Unassembled WGS sequence"/>
</dbReference>
<protein>
    <recommendedName>
        <fullName evidence="3">Endonuclease/exonuclease/phosphatase domain-containing protein</fullName>
    </recommendedName>
</protein>
<dbReference type="Pfam" id="PF03372">
    <property type="entry name" value="Exo_endo_phos"/>
    <property type="match status" value="1"/>
</dbReference>
<proteinExistence type="predicted"/>
<dbReference type="InterPro" id="IPR029063">
    <property type="entry name" value="SAM-dependent_MTases_sf"/>
</dbReference>
<dbReference type="Pfam" id="PF00145">
    <property type="entry name" value="DNA_methylase"/>
    <property type="match status" value="1"/>
</dbReference>